<name>A0A8H3EG72_9LECA</name>
<dbReference type="InterPro" id="IPR025481">
    <property type="entry name" value="Cell_Morphogen_C"/>
</dbReference>
<dbReference type="GO" id="GO:0005938">
    <property type="term" value="C:cell cortex"/>
    <property type="evidence" value="ECO:0007669"/>
    <property type="project" value="TreeGrafter"/>
</dbReference>
<feature type="compositionally biased region" description="Low complexity" evidence="1">
    <location>
        <begin position="2430"/>
        <end position="2442"/>
    </location>
</feature>
<feature type="domain" description="Cell morphogenesis protein C-terminal" evidence="3">
    <location>
        <begin position="1956"/>
        <end position="2202"/>
    </location>
</feature>
<evidence type="ECO:0000313" key="6">
    <source>
        <dbReference type="Proteomes" id="UP000664169"/>
    </source>
</evidence>
<evidence type="ECO:0000313" key="5">
    <source>
        <dbReference type="EMBL" id="CAF9903377.1"/>
    </source>
</evidence>
<feature type="compositionally biased region" description="Polar residues" evidence="1">
    <location>
        <begin position="2389"/>
        <end position="2399"/>
    </location>
</feature>
<keyword evidence="6" id="KW-1185">Reference proteome</keyword>
<dbReference type="GO" id="GO:0000902">
    <property type="term" value="P:cell morphogenesis"/>
    <property type="evidence" value="ECO:0007669"/>
    <property type="project" value="InterPro"/>
</dbReference>
<evidence type="ECO:0000259" key="4">
    <source>
        <dbReference type="Pfam" id="PF14228"/>
    </source>
</evidence>
<dbReference type="Pfam" id="PF14222">
    <property type="entry name" value="MOR2-PAG1_N"/>
    <property type="match status" value="1"/>
</dbReference>
<dbReference type="InterPro" id="IPR039867">
    <property type="entry name" value="Furry/Tao3/Mor2"/>
</dbReference>
<proteinExistence type="predicted"/>
<dbReference type="InterPro" id="IPR016024">
    <property type="entry name" value="ARM-type_fold"/>
</dbReference>
<dbReference type="EMBL" id="CAJPDQ010000001">
    <property type="protein sequence ID" value="CAF9903377.1"/>
    <property type="molecule type" value="Genomic_DNA"/>
</dbReference>
<dbReference type="PANTHER" id="PTHR12295:SF30">
    <property type="entry name" value="PROTEIN FURRY"/>
    <property type="match status" value="1"/>
</dbReference>
<dbReference type="SUPFAM" id="SSF48371">
    <property type="entry name" value="ARM repeat"/>
    <property type="match status" value="2"/>
</dbReference>
<evidence type="ECO:0000259" key="3">
    <source>
        <dbReference type="Pfam" id="PF14225"/>
    </source>
</evidence>
<dbReference type="GO" id="GO:0030427">
    <property type="term" value="C:site of polarized growth"/>
    <property type="evidence" value="ECO:0007669"/>
    <property type="project" value="TreeGrafter"/>
</dbReference>
<protein>
    <submittedName>
        <fullName evidence="5">Uncharacterized protein</fullName>
    </submittedName>
</protein>
<accession>A0A8H3EG72</accession>
<feature type="domain" description="Cell morphogenesis central region" evidence="4">
    <location>
        <begin position="1431"/>
        <end position="1701"/>
    </location>
</feature>
<sequence>MAGARTGQSNLANGDYVTPSPPGIDFKSGGPLHNSYGKEQSTSRGRNPGLAVAAGLNLPPQSISNRALSPKIGTGVEEIGSRPGTASGRRKSRDYGHNRQTSIIEGIHHSRNNSQNDSPPYSGGSRPESAAPQGIAQTGFSYDAYDYRTAIPSQHISSSTTLVNYGTSSTQANNSFSHNTSYLNLNGDYPTVQDEDSSVRRDHGRNDSKPPVKTTPVVEYALHHLFNSFVGRAELKMDKCVAEVPDTIARVEDVCGPGADKDFDVLVAAMGHIARQKPRTLVDTIMFWRRSKSGDYQDCQSNLNKAKDAAGSVALQRQQSQGHTRDNSTEQPEDINVLVDKVVQAERKLSLAIYLICRVLVEVYQQSDLKSIGDNLDKKLQDLIFDQLSRLDAEKVYGSAFYHANWNIYGQLIHEMSGKSFAGSSRHILEKIQKASEDLVKVMPSKDVVTRSVAANEAAARLELLVRALSYMSLSTRDAQWRETCDFMVALAVLFTNCHGQRVKDAYCHTLEILLLPMAASTPHQVLAAPRWREFLTAMTSRLTQMLAKPRYLNEVLPLSNLLLCVSPQDLFNHQWHQAVAGLHSKTRDKATRGITLQSITRLVWTYLDRSPDSTTVKKRLEDIIRVVLPNSKKQPVSPDPASTSAIVELARIIAYRYPEFCIDKIVFPLMNYELFSSNREIKVEQLEPDRIVIGIRAFLAVLDDLEHRDRGPPPFPAFDLKARQSDPLSGEAITFLRKIGMSGLGEVKEDPFLRSGAPSKLEPSLAKSFATFRDILAKVTILCNNAFGGQATLEEKTVGSQAPKTPITESFSFTRRDDPLAPDVKQAYYDLLHVAIQALPRCYSSSIPFKAIISLLCTASAHPQQSIAASAAASLKAIARQLHAQSVTIGFGRYLFDFDNRYLGTVSDDGLLGPNHIQTTLQLYVDLLKIWIDEIKQKKPLASLDSPADGSSGNRSLQMELTTISALVEELESHGFFFLCSQSRSVRAYAVTVLKLTVEFDAALGRQVPRIIHILEGDIYQVISPDDDRLSVAERSKLEKGKRKGSAKIGLVDLCNSETVYDTLLWFKIFPNVVKLCFTQCQITVTMGRKHICTRLLHMHKIINAIAENTKSSQPLMVDRMLGKTEVTAQNSIIEQWKLYLVTACTTLTNTGAQTQSQLQHARSKSKPGSSSGTGEQIMSARSLFPFVIPLLNADIQHISDAIVIALGSINTVFYRTLLESLQYAVTTCNEAARVRGPAHQRSASASRQSTDRLRTEVTHVYKLTSKFLQEEEIRNDDWIVRNLVAYTNLMKRFLSDAEVQNDPEHNTLRRYYCGLVEEVYEALRKLPDASIYMSFDDRKATFTLMEEWSGYVSTSGQSIGQDTTRELGPTAASEIAKSKLRNAALGAMSSLCAGSISAQNNSEGRQFSTASFDVNRIMNWVYQILEGSGGDLQHRLGQKALKNLIVHNKSWPNLLAHVIDMCFEVKKVQALQSYFEVVSSVLTENEDYPCPFWRVVVLSMFNLGNEDVRIRTRSLKLLRILEERQQKNSKLQDFDISVADKTTAVYKLAQFEISKRLAKHYSDDAFFVFSQFAAHFKTTHSDSQRNMIVLILPWIQLVELKVDPNGSPTPQTYMFLANLLEITTKSPTSLHNEVQATWQALATGPHGGNVQVVLDFVIALCIDRREQSFVAYAKQIVVYLSSTQAGQKVVDFLLLQITPKNMVHSEKKPMDIAPDVLGLPYVADIGEALPIGNKQAGFSLGQLALILLVDLIVPSVKLSKEHVPLLLQVCLVLWDHYTVLVQDQAREMLVHLIHELVLSKIEDSDTAAMNRNKIEDFVDDVRQSKSIISWTYQESNSKDSGNSEPQVPAAMEHVINQVIDLFSITYPTIHESWAKTTLNWATSCSVRHLACRSFQLFRCMLSELDSPMLADMLARLSNTIADESVDVQSFSMEILATLKTIIKVNEATDLLRYPQLFWVTCACLDTVNEREFIETLNLLDALLTKVDLSDPAVERILMEARPPRWEGEFKGIMPLVYKGLKSDNSLAKTLELINKTAMLPSSVLIGDESRLLFGILANLPTYLRMFEVGSMERLDFSSADIHAAIAEQEGRHQLASVLSNFHNRGYPTKDEFLLQILNAIRREYFLVYELKTLIFFIGLVTNRLSWFLLNTIDILKVLVEQIDMKKPEVASLGPDLISPLLRLLQGQYCPQALGVMDHITYLYSSSDDRQSIRMSMVAAGSKSLRKEYDKTQSLYGIPEETGWSIPVPALHSASTRANVHAVFYTCLANKDLFHADTVATPEIEFDLDDFQQGSFFSIGRGETFLSEDYGETTQSDTSGPDIVARLDSLDDIFDDDPNSEDKYLSTYSDVTITGYNVDSERTASIYDLQTAPILERATMGGDHQGRTRTPSVSSLHNPYNDDRQQRSQTLARKPSQDVLHRPSLHSRSVTSPSNPSPNTVISMDPLPEPEIPEELFSDDERSTSRDAPPGFENFVRRTRSTTKKPMADGKEYHQGDLLRGQSRLRSKSQAPDSPEVPKVPEAYLNNLRRN</sequence>
<feature type="region of interest" description="Disordered" evidence="1">
    <location>
        <begin position="179"/>
        <end position="214"/>
    </location>
</feature>
<dbReference type="InterPro" id="IPR029473">
    <property type="entry name" value="MOR2-PAG1_mid"/>
</dbReference>
<feature type="region of interest" description="Disordered" evidence="1">
    <location>
        <begin position="1"/>
        <end position="133"/>
    </location>
</feature>
<feature type="domain" description="Cell morphogenesis protein N-terminal" evidence="2">
    <location>
        <begin position="346"/>
        <end position="933"/>
    </location>
</feature>
<feature type="domain" description="Cell morphogenesis central region" evidence="4">
    <location>
        <begin position="1739"/>
        <end position="1917"/>
    </location>
</feature>
<feature type="compositionally biased region" description="Basic and acidic residues" evidence="1">
    <location>
        <begin position="2487"/>
        <end position="2498"/>
    </location>
</feature>
<dbReference type="OrthoDB" id="6287725at2759"/>
<evidence type="ECO:0000259" key="2">
    <source>
        <dbReference type="Pfam" id="PF14222"/>
    </source>
</evidence>
<organism evidence="5 6">
    <name type="scientific">Gomphillus americanus</name>
    <dbReference type="NCBI Taxonomy" id="1940652"/>
    <lineage>
        <taxon>Eukaryota</taxon>
        <taxon>Fungi</taxon>
        <taxon>Dikarya</taxon>
        <taxon>Ascomycota</taxon>
        <taxon>Pezizomycotina</taxon>
        <taxon>Lecanoromycetes</taxon>
        <taxon>OSLEUM clade</taxon>
        <taxon>Ostropomycetidae</taxon>
        <taxon>Ostropales</taxon>
        <taxon>Graphidaceae</taxon>
        <taxon>Gomphilloideae</taxon>
        <taxon>Gomphillus</taxon>
    </lineage>
</organism>
<reference evidence="5" key="1">
    <citation type="submission" date="2021-03" db="EMBL/GenBank/DDBJ databases">
        <authorList>
            <person name="Tagirdzhanova G."/>
        </authorList>
    </citation>
    <scope>NUCLEOTIDE SEQUENCE</scope>
</reference>
<dbReference type="Pfam" id="PF14228">
    <property type="entry name" value="MOR2-PAG1_mid"/>
    <property type="match status" value="2"/>
</dbReference>
<dbReference type="Proteomes" id="UP000664169">
    <property type="component" value="Unassembled WGS sequence"/>
</dbReference>
<dbReference type="Pfam" id="PF14225">
    <property type="entry name" value="MOR2-PAG1_C"/>
    <property type="match status" value="1"/>
</dbReference>
<comment type="caution">
    <text evidence="5">The sequence shown here is derived from an EMBL/GenBank/DDBJ whole genome shotgun (WGS) entry which is preliminary data.</text>
</comment>
<gene>
    <name evidence="5" type="ORF">GOMPHAMPRED_000217</name>
</gene>
<dbReference type="InterPro" id="IPR025614">
    <property type="entry name" value="Cell_morpho_N"/>
</dbReference>
<dbReference type="PANTHER" id="PTHR12295">
    <property type="entry name" value="FURRY-RELATED"/>
    <property type="match status" value="1"/>
</dbReference>
<feature type="region of interest" description="Disordered" evidence="1">
    <location>
        <begin position="1157"/>
        <end position="1176"/>
    </location>
</feature>
<evidence type="ECO:0000256" key="1">
    <source>
        <dbReference type="SAM" id="MobiDB-lite"/>
    </source>
</evidence>
<feature type="compositionally biased region" description="Polar residues" evidence="1">
    <location>
        <begin position="1"/>
        <end position="12"/>
    </location>
</feature>
<feature type="compositionally biased region" description="Basic and acidic residues" evidence="1">
    <location>
        <begin position="197"/>
        <end position="210"/>
    </location>
</feature>
<feature type="region of interest" description="Disordered" evidence="1">
    <location>
        <begin position="2379"/>
        <end position="2532"/>
    </location>
</feature>